<dbReference type="InterPro" id="IPR036291">
    <property type="entry name" value="NAD(P)-bd_dom_sf"/>
</dbReference>
<evidence type="ECO:0000313" key="3">
    <source>
        <dbReference type="Proteomes" id="UP001557484"/>
    </source>
</evidence>
<proteinExistence type="predicted"/>
<dbReference type="SUPFAM" id="SSF51735">
    <property type="entry name" value="NAD(P)-binding Rossmann-fold domains"/>
    <property type="match status" value="1"/>
</dbReference>
<dbReference type="GO" id="GO:0016491">
    <property type="term" value="F:oxidoreductase activity"/>
    <property type="evidence" value="ECO:0007669"/>
    <property type="project" value="UniProtKB-KW"/>
</dbReference>
<dbReference type="PANTHER" id="PTHR43157">
    <property type="entry name" value="PHOSPHATIDYLINOSITOL-GLYCAN BIOSYNTHESIS CLASS F PROTEIN-RELATED"/>
    <property type="match status" value="1"/>
</dbReference>
<evidence type="ECO:0000256" key="1">
    <source>
        <dbReference type="ARBA" id="ARBA00023002"/>
    </source>
</evidence>
<reference evidence="2 3" key="1">
    <citation type="journal article" date="2011" name="Int. J. Syst. Evol. Microbiol.">
        <title>Zhongshania antarctica gen. nov., sp. nov. and Zhongshania guokunii sp. nov., gammaproteobacteria respectively isolated from coastal attached (fast) ice and surface seawater of the Antarctic.</title>
        <authorList>
            <person name="Li H.J."/>
            <person name="Zhang X.Y."/>
            <person name="Chen C.X."/>
            <person name="Zhang Y.J."/>
            <person name="Gao Z.M."/>
            <person name="Yu Y."/>
            <person name="Chen X.L."/>
            <person name="Chen B."/>
            <person name="Zhang Y.Z."/>
        </authorList>
    </citation>
    <scope>NUCLEOTIDE SEQUENCE [LARGE SCALE GENOMIC DNA]</scope>
    <source>
        <strain evidence="2 3">R06B22</strain>
    </source>
</reference>
<dbReference type="Proteomes" id="UP001557484">
    <property type="component" value="Unassembled WGS sequence"/>
</dbReference>
<dbReference type="RefSeq" id="WP_368374191.1">
    <property type="nucleotide sequence ID" value="NZ_JBFRYB010000001.1"/>
</dbReference>
<dbReference type="Pfam" id="PF00106">
    <property type="entry name" value="adh_short"/>
    <property type="match status" value="2"/>
</dbReference>
<evidence type="ECO:0000313" key="2">
    <source>
        <dbReference type="EMBL" id="MEX1664065.1"/>
    </source>
</evidence>
<name>A0ABV3TR48_9GAMM</name>
<dbReference type="CDD" id="cd05327">
    <property type="entry name" value="retinol-DH_like_SDR_c_like"/>
    <property type="match status" value="1"/>
</dbReference>
<comment type="caution">
    <text evidence="2">The sequence shown here is derived from an EMBL/GenBank/DDBJ whole genome shotgun (WGS) entry which is preliminary data.</text>
</comment>
<dbReference type="PRINTS" id="PR00081">
    <property type="entry name" value="GDHRDH"/>
</dbReference>
<keyword evidence="1 2" id="KW-0560">Oxidoreductase</keyword>
<keyword evidence="3" id="KW-1185">Reference proteome</keyword>
<dbReference type="EMBL" id="JBFRYB010000001">
    <property type="protein sequence ID" value="MEX1664065.1"/>
    <property type="molecule type" value="Genomic_DNA"/>
</dbReference>
<sequence>MSMLNKVCLITGATSGIGQATALALAAQGAELFVVCRNAQKGEALLSEISSRYPGCVVTLLLADLGCLADIRRVAQQFLDTGKPLHLLMNNAGVVNTHRKLSSDGIEETFAVNHLAYVLLTELLRERIVQSAPARIVSVASAAYLFVKGVQFDDLEFVNTPYKTFKVYGHSKLCNILWTRHLAKQLDGTGVTVNCVHPGPVNTGLGHQDHAMIGKIIGLILKPFFRTPMQGAATSIFVATSPSLDTVSGEYFSDSKVKPVKARAKDDDSAERLWQVSKDYLKIA</sequence>
<dbReference type="InterPro" id="IPR002347">
    <property type="entry name" value="SDR_fam"/>
</dbReference>
<protein>
    <submittedName>
        <fullName evidence="2">SDR family oxidoreductase</fullName>
        <ecNumber evidence="2">1.-.-.-</ecNumber>
    </submittedName>
</protein>
<dbReference type="Gene3D" id="3.40.50.720">
    <property type="entry name" value="NAD(P)-binding Rossmann-like Domain"/>
    <property type="match status" value="1"/>
</dbReference>
<gene>
    <name evidence="2" type="ORF">AB4875_01130</name>
</gene>
<organism evidence="2 3">
    <name type="scientific">Zhongshania arctica</name>
    <dbReference type="NCBI Taxonomy" id="3238302"/>
    <lineage>
        <taxon>Bacteria</taxon>
        <taxon>Pseudomonadati</taxon>
        <taxon>Pseudomonadota</taxon>
        <taxon>Gammaproteobacteria</taxon>
        <taxon>Cellvibrionales</taxon>
        <taxon>Spongiibacteraceae</taxon>
        <taxon>Zhongshania</taxon>
    </lineage>
</organism>
<accession>A0ABV3TR48</accession>
<dbReference type="PANTHER" id="PTHR43157:SF31">
    <property type="entry name" value="PHOSPHATIDYLINOSITOL-GLYCAN BIOSYNTHESIS CLASS F PROTEIN"/>
    <property type="match status" value="1"/>
</dbReference>
<dbReference type="EC" id="1.-.-.-" evidence="2"/>